<accession>A0AAD4C3H8</accession>
<comment type="caution">
    <text evidence="1">The sequence shown here is derived from an EMBL/GenBank/DDBJ whole genome shotgun (WGS) entry which is preliminary data.</text>
</comment>
<keyword evidence="2" id="KW-1185">Reference proteome</keyword>
<sequence>MDEPFESMRTELFQILEDTTTTILLAIHDDIPLMGTFSWGTYVTLSESSEWIFGLEPGTVFGIQHVNYTTLERTYKHFAYALCTDDDWKVGVRGVGVGSGWRSQVNTGACIRESMD</sequence>
<dbReference type="Gene3D" id="3.20.20.80">
    <property type="entry name" value="Glycosidases"/>
    <property type="match status" value="1"/>
</dbReference>
<gene>
    <name evidence="1" type="ORF">L210DRAFT_3525630</name>
</gene>
<proteinExistence type="predicted"/>
<protein>
    <submittedName>
        <fullName evidence="1">Uncharacterized protein</fullName>
    </submittedName>
</protein>
<dbReference type="EMBL" id="WHUW01000004">
    <property type="protein sequence ID" value="KAF8447293.1"/>
    <property type="molecule type" value="Genomic_DNA"/>
</dbReference>
<evidence type="ECO:0000313" key="1">
    <source>
        <dbReference type="EMBL" id="KAF8447293.1"/>
    </source>
</evidence>
<dbReference type="InterPro" id="IPR017853">
    <property type="entry name" value="GH"/>
</dbReference>
<dbReference type="SUPFAM" id="SSF51445">
    <property type="entry name" value="(Trans)glycosidases"/>
    <property type="match status" value="1"/>
</dbReference>
<dbReference type="AlphaFoldDB" id="A0AAD4C3H8"/>
<dbReference type="Proteomes" id="UP001194468">
    <property type="component" value="Unassembled WGS sequence"/>
</dbReference>
<reference evidence="1" key="2">
    <citation type="journal article" date="2020" name="Nat. Commun.">
        <title>Large-scale genome sequencing of mycorrhizal fungi provides insights into the early evolution of symbiotic traits.</title>
        <authorList>
            <person name="Miyauchi S."/>
            <person name="Kiss E."/>
            <person name="Kuo A."/>
            <person name="Drula E."/>
            <person name="Kohler A."/>
            <person name="Sanchez-Garcia M."/>
            <person name="Morin E."/>
            <person name="Andreopoulos B."/>
            <person name="Barry K.W."/>
            <person name="Bonito G."/>
            <person name="Buee M."/>
            <person name="Carver A."/>
            <person name="Chen C."/>
            <person name="Cichocki N."/>
            <person name="Clum A."/>
            <person name="Culley D."/>
            <person name="Crous P.W."/>
            <person name="Fauchery L."/>
            <person name="Girlanda M."/>
            <person name="Hayes R.D."/>
            <person name="Keri Z."/>
            <person name="LaButti K."/>
            <person name="Lipzen A."/>
            <person name="Lombard V."/>
            <person name="Magnuson J."/>
            <person name="Maillard F."/>
            <person name="Murat C."/>
            <person name="Nolan M."/>
            <person name="Ohm R.A."/>
            <person name="Pangilinan J."/>
            <person name="Pereira M.F."/>
            <person name="Perotto S."/>
            <person name="Peter M."/>
            <person name="Pfister S."/>
            <person name="Riley R."/>
            <person name="Sitrit Y."/>
            <person name="Stielow J.B."/>
            <person name="Szollosi G."/>
            <person name="Zifcakova L."/>
            <person name="Stursova M."/>
            <person name="Spatafora J.W."/>
            <person name="Tedersoo L."/>
            <person name="Vaario L.M."/>
            <person name="Yamada A."/>
            <person name="Yan M."/>
            <person name="Wang P."/>
            <person name="Xu J."/>
            <person name="Bruns T."/>
            <person name="Baldrian P."/>
            <person name="Vilgalys R."/>
            <person name="Dunand C."/>
            <person name="Henrissat B."/>
            <person name="Grigoriev I.V."/>
            <person name="Hibbett D."/>
            <person name="Nagy L.G."/>
            <person name="Martin F.M."/>
        </authorList>
    </citation>
    <scope>NUCLEOTIDE SEQUENCE</scope>
    <source>
        <strain evidence="1">BED1</strain>
    </source>
</reference>
<evidence type="ECO:0000313" key="2">
    <source>
        <dbReference type="Proteomes" id="UP001194468"/>
    </source>
</evidence>
<name>A0AAD4C3H8_BOLED</name>
<organism evidence="1 2">
    <name type="scientific">Boletus edulis BED1</name>
    <dbReference type="NCBI Taxonomy" id="1328754"/>
    <lineage>
        <taxon>Eukaryota</taxon>
        <taxon>Fungi</taxon>
        <taxon>Dikarya</taxon>
        <taxon>Basidiomycota</taxon>
        <taxon>Agaricomycotina</taxon>
        <taxon>Agaricomycetes</taxon>
        <taxon>Agaricomycetidae</taxon>
        <taxon>Boletales</taxon>
        <taxon>Boletineae</taxon>
        <taxon>Boletaceae</taxon>
        <taxon>Boletoideae</taxon>
        <taxon>Boletus</taxon>
    </lineage>
</organism>
<reference evidence="1" key="1">
    <citation type="submission" date="2019-10" db="EMBL/GenBank/DDBJ databases">
        <authorList>
            <consortium name="DOE Joint Genome Institute"/>
            <person name="Kuo A."/>
            <person name="Miyauchi S."/>
            <person name="Kiss E."/>
            <person name="Drula E."/>
            <person name="Kohler A."/>
            <person name="Sanchez-Garcia M."/>
            <person name="Andreopoulos B."/>
            <person name="Barry K.W."/>
            <person name="Bonito G."/>
            <person name="Buee M."/>
            <person name="Carver A."/>
            <person name="Chen C."/>
            <person name="Cichocki N."/>
            <person name="Clum A."/>
            <person name="Culley D."/>
            <person name="Crous P.W."/>
            <person name="Fauchery L."/>
            <person name="Girlanda M."/>
            <person name="Hayes R."/>
            <person name="Keri Z."/>
            <person name="LaButti K."/>
            <person name="Lipzen A."/>
            <person name="Lombard V."/>
            <person name="Magnuson J."/>
            <person name="Maillard F."/>
            <person name="Morin E."/>
            <person name="Murat C."/>
            <person name="Nolan M."/>
            <person name="Ohm R."/>
            <person name="Pangilinan J."/>
            <person name="Pereira M."/>
            <person name="Perotto S."/>
            <person name="Peter M."/>
            <person name="Riley R."/>
            <person name="Sitrit Y."/>
            <person name="Stielow B."/>
            <person name="Szollosi G."/>
            <person name="Zifcakova L."/>
            <person name="Stursova M."/>
            <person name="Spatafora J.W."/>
            <person name="Tedersoo L."/>
            <person name="Vaario L.-M."/>
            <person name="Yamada A."/>
            <person name="Yan M."/>
            <person name="Wang P."/>
            <person name="Xu J."/>
            <person name="Bruns T."/>
            <person name="Baldrian P."/>
            <person name="Vilgalys R."/>
            <person name="Henrissat B."/>
            <person name="Grigoriev I.V."/>
            <person name="Hibbett D."/>
            <person name="Nagy L.G."/>
            <person name="Martin F.M."/>
        </authorList>
    </citation>
    <scope>NUCLEOTIDE SEQUENCE</scope>
    <source>
        <strain evidence="1">BED1</strain>
    </source>
</reference>